<sequence length="933" mass="106448">MTDHVANLDMENQTNKMVNESLTVELERYKERVAIFEQKLNVDLNKREKLIDSQMDDLIQNRNAKFAALQQEIDTLKETLSNQIKPTLYDGSVIAKEHDVISVIDDEETLILEEDSRSKMLDKQNDPILIKQKINISPINYSELNKIKEDFGKRFVTKKELFVEQAFWLKHSNYNRDISIKSHKPVRIEAPGELSKVSLVNESLKKLKYHLASFDKVMKKRTTSDAISAGVWGFEHTKACFVTEIIPFLKVLKDTFNAFDKTLLDEITEVQTVFNQIEAAVDQCSVDKNAFEIQIKQLSIDNDQLLKQIMSQEIVHIAVNSVDILNVNKSCVDECNKCLELETELLKKKDLIKKDVYDKLLKTQSQEKDTVIRNLKDKIKSLSGKDSVEKVKKDIDEIETINIELEHSVAKLLSENKNLRKERENLKSIYKDQFESIRKTRVQSKEHCDSLIAQINAKSIENLDLNAQLQEKVFAIAALKNELRKLKGKNVIDIAFSKPIATIALGMFKLDIEPISHKLKNIRDAHEVYLEKTIENTNTLCGLVECARKQNHSEPLLESACIFTKHVQELLVYVSKTCPILTKPCEKLVVVTPMNKDKKVRFVKLVIFSSNIPKQTDSLKTKDSNKSLLTSTGVNTTTSASGSKPSGNTKKNSNTHVKHSVRNAKFESICAICNKCLFDANHDICVINYVNDVNVLSKRNKIRKVWKPTGKAFIEIRYSWKPTGRIFTKVGNRCPLTRITSTKEVPLKESTITPVITTSPESKVYNKKPKASRSVGSSSKVKIVESKTSNTKEPKQSWGSTISDVPYSSLINCRSRRGLPKLKYQKDHLCSSCALGKSKKHSHKPKAEDSIQEKLYLLHMDLCGPMRIQSINGRKYILVIIDDYSRFTWVKFLRSKDEVPELVIKFPKMIQVCLNATVRNIKTDNAQNLLIRH</sequence>
<comment type="caution">
    <text evidence="4">The sequence shown here is derived from an EMBL/GenBank/DDBJ whole genome shotgun (WGS) entry which is preliminary data.</text>
</comment>
<feature type="domain" description="Integrase catalytic" evidence="3">
    <location>
        <begin position="841"/>
        <end position="933"/>
    </location>
</feature>
<protein>
    <submittedName>
        <fullName evidence="4">Retrovirus-related pol polyprotein from transposon TNT 1-94</fullName>
    </submittedName>
</protein>
<dbReference type="PROSITE" id="PS50994">
    <property type="entry name" value="INTEGRASE"/>
    <property type="match status" value="1"/>
</dbReference>
<dbReference type="EMBL" id="BQNB010017590">
    <property type="protein sequence ID" value="GJT64942.1"/>
    <property type="molecule type" value="Genomic_DNA"/>
</dbReference>
<dbReference type="PANTHER" id="PTHR42648:SF18">
    <property type="entry name" value="RETROTRANSPOSON, UNCLASSIFIED-LIKE PROTEIN"/>
    <property type="match status" value="1"/>
</dbReference>
<dbReference type="PANTHER" id="PTHR42648">
    <property type="entry name" value="TRANSPOSASE, PUTATIVE-RELATED"/>
    <property type="match status" value="1"/>
</dbReference>
<dbReference type="InterPro" id="IPR001584">
    <property type="entry name" value="Integrase_cat-core"/>
</dbReference>
<feature type="coiled-coil region" evidence="1">
    <location>
        <begin position="19"/>
        <end position="79"/>
    </location>
</feature>
<reference evidence="4" key="2">
    <citation type="submission" date="2022-01" db="EMBL/GenBank/DDBJ databases">
        <authorList>
            <person name="Yamashiro T."/>
            <person name="Shiraishi A."/>
            <person name="Satake H."/>
            <person name="Nakayama K."/>
        </authorList>
    </citation>
    <scope>NUCLEOTIDE SEQUENCE</scope>
</reference>
<evidence type="ECO:0000256" key="1">
    <source>
        <dbReference type="SAM" id="Coils"/>
    </source>
</evidence>
<evidence type="ECO:0000313" key="4">
    <source>
        <dbReference type="EMBL" id="GJT64942.1"/>
    </source>
</evidence>
<feature type="coiled-coil region" evidence="1">
    <location>
        <begin position="388"/>
        <end position="429"/>
    </location>
</feature>
<keyword evidence="5" id="KW-1185">Reference proteome</keyword>
<organism evidence="4 5">
    <name type="scientific">Tanacetum coccineum</name>
    <dbReference type="NCBI Taxonomy" id="301880"/>
    <lineage>
        <taxon>Eukaryota</taxon>
        <taxon>Viridiplantae</taxon>
        <taxon>Streptophyta</taxon>
        <taxon>Embryophyta</taxon>
        <taxon>Tracheophyta</taxon>
        <taxon>Spermatophyta</taxon>
        <taxon>Magnoliopsida</taxon>
        <taxon>eudicotyledons</taxon>
        <taxon>Gunneridae</taxon>
        <taxon>Pentapetalae</taxon>
        <taxon>asterids</taxon>
        <taxon>campanulids</taxon>
        <taxon>Asterales</taxon>
        <taxon>Asteraceae</taxon>
        <taxon>Asteroideae</taxon>
        <taxon>Anthemideae</taxon>
        <taxon>Anthemidinae</taxon>
        <taxon>Tanacetum</taxon>
    </lineage>
</organism>
<dbReference type="InterPro" id="IPR036397">
    <property type="entry name" value="RNaseH_sf"/>
</dbReference>
<dbReference type="Proteomes" id="UP001151760">
    <property type="component" value="Unassembled WGS sequence"/>
</dbReference>
<feature type="region of interest" description="Disordered" evidence="2">
    <location>
        <begin position="766"/>
        <end position="798"/>
    </location>
</feature>
<evidence type="ECO:0000313" key="5">
    <source>
        <dbReference type="Proteomes" id="UP001151760"/>
    </source>
</evidence>
<feature type="compositionally biased region" description="Basic and acidic residues" evidence="2">
    <location>
        <begin position="782"/>
        <end position="795"/>
    </location>
</feature>
<dbReference type="Gene3D" id="3.30.420.10">
    <property type="entry name" value="Ribonuclease H-like superfamily/Ribonuclease H"/>
    <property type="match status" value="1"/>
</dbReference>
<evidence type="ECO:0000259" key="3">
    <source>
        <dbReference type="PROSITE" id="PS50994"/>
    </source>
</evidence>
<gene>
    <name evidence="4" type="ORF">Tco_1016422</name>
</gene>
<dbReference type="InterPro" id="IPR012337">
    <property type="entry name" value="RNaseH-like_sf"/>
</dbReference>
<feature type="region of interest" description="Disordered" evidence="2">
    <location>
        <begin position="630"/>
        <end position="656"/>
    </location>
</feature>
<dbReference type="InterPro" id="IPR039537">
    <property type="entry name" value="Retrotran_Ty1/copia-like"/>
</dbReference>
<evidence type="ECO:0000256" key="2">
    <source>
        <dbReference type="SAM" id="MobiDB-lite"/>
    </source>
</evidence>
<feature type="compositionally biased region" description="Polar residues" evidence="2">
    <location>
        <begin position="630"/>
        <end position="655"/>
    </location>
</feature>
<dbReference type="SUPFAM" id="SSF53098">
    <property type="entry name" value="Ribonuclease H-like"/>
    <property type="match status" value="1"/>
</dbReference>
<accession>A0ABQ5FR11</accession>
<keyword evidence="1" id="KW-0175">Coiled coil</keyword>
<name>A0ABQ5FR11_9ASTR</name>
<reference evidence="4" key="1">
    <citation type="journal article" date="2022" name="Int. J. Mol. Sci.">
        <title>Draft Genome of Tanacetum Coccineum: Genomic Comparison of Closely Related Tanacetum-Family Plants.</title>
        <authorList>
            <person name="Yamashiro T."/>
            <person name="Shiraishi A."/>
            <person name="Nakayama K."/>
            <person name="Satake H."/>
        </authorList>
    </citation>
    <scope>NUCLEOTIDE SEQUENCE</scope>
</reference>
<proteinExistence type="predicted"/>